<dbReference type="OrthoDB" id="9813612at2"/>
<feature type="modified residue" description="N6-(pyridoxal phosphate)lysine" evidence="11">
    <location>
        <position position="212"/>
    </location>
</feature>
<name>A0A316TM94_9BACT</name>
<keyword evidence="9 11" id="KW-0368">Histidine biosynthesis</keyword>
<dbReference type="CDD" id="cd00609">
    <property type="entry name" value="AAT_like"/>
    <property type="match status" value="1"/>
</dbReference>
<gene>
    <name evidence="11 13" type="primary">hisC</name>
    <name evidence="13" type="ORF">DDZ15_14100</name>
</gene>
<dbReference type="RefSeq" id="WP_109647740.1">
    <property type="nucleotide sequence ID" value="NZ_QGGB01000009.1"/>
</dbReference>
<dbReference type="InterPro" id="IPR004839">
    <property type="entry name" value="Aminotransferase_I/II_large"/>
</dbReference>
<comment type="subunit">
    <text evidence="4 11">Homodimer.</text>
</comment>
<dbReference type="GO" id="GO:0030170">
    <property type="term" value="F:pyridoxal phosphate binding"/>
    <property type="evidence" value="ECO:0007669"/>
    <property type="project" value="InterPro"/>
</dbReference>
<evidence type="ECO:0000256" key="6">
    <source>
        <dbReference type="ARBA" id="ARBA00022605"/>
    </source>
</evidence>
<reference evidence="13 14" key="1">
    <citation type="submission" date="2018-05" db="EMBL/GenBank/DDBJ databases">
        <title>Rhodohalobacter halophilus gen. nov., sp. nov., a moderately halophilic member of the family Balneolaceae.</title>
        <authorList>
            <person name="Liu Z.-W."/>
        </authorList>
    </citation>
    <scope>NUCLEOTIDE SEQUENCE [LARGE SCALE GENOMIC DNA]</scope>
    <source>
        <strain evidence="13 14">8A47</strain>
    </source>
</reference>
<dbReference type="Pfam" id="PF00155">
    <property type="entry name" value="Aminotran_1_2"/>
    <property type="match status" value="1"/>
</dbReference>
<dbReference type="SUPFAM" id="SSF53383">
    <property type="entry name" value="PLP-dependent transferases"/>
    <property type="match status" value="1"/>
</dbReference>
<dbReference type="InterPro" id="IPR015421">
    <property type="entry name" value="PyrdxlP-dep_Trfase_major"/>
</dbReference>
<dbReference type="Gene3D" id="3.90.1150.10">
    <property type="entry name" value="Aspartate Aminotransferase, domain 1"/>
    <property type="match status" value="1"/>
</dbReference>
<dbReference type="HAMAP" id="MF_01023">
    <property type="entry name" value="HisC_aminotrans_2"/>
    <property type="match status" value="1"/>
</dbReference>
<comment type="similarity">
    <text evidence="3 11">Belongs to the class-II pyridoxal-phosphate-dependent aminotransferase family. Histidinol-phosphate aminotransferase subfamily.</text>
</comment>
<evidence type="ECO:0000313" key="13">
    <source>
        <dbReference type="EMBL" id="PWN05713.1"/>
    </source>
</evidence>
<dbReference type="EC" id="2.6.1.9" evidence="11"/>
<dbReference type="InterPro" id="IPR015424">
    <property type="entry name" value="PyrdxlP-dep_Trfase"/>
</dbReference>
<dbReference type="GO" id="GO:0004400">
    <property type="term" value="F:histidinol-phosphate transaminase activity"/>
    <property type="evidence" value="ECO:0007669"/>
    <property type="project" value="UniProtKB-UniRule"/>
</dbReference>
<evidence type="ECO:0000256" key="1">
    <source>
        <dbReference type="ARBA" id="ARBA00001933"/>
    </source>
</evidence>
<evidence type="ECO:0000313" key="14">
    <source>
        <dbReference type="Proteomes" id="UP000245533"/>
    </source>
</evidence>
<dbReference type="GO" id="GO:0000105">
    <property type="term" value="P:L-histidine biosynthetic process"/>
    <property type="evidence" value="ECO:0007669"/>
    <property type="project" value="UniProtKB-UniRule"/>
</dbReference>
<dbReference type="InterPro" id="IPR001917">
    <property type="entry name" value="Aminotrans_II_pyridoxalP_BS"/>
</dbReference>
<comment type="pathway">
    <text evidence="2 11">Amino-acid biosynthesis; L-histidine biosynthesis; L-histidine from 5-phospho-alpha-D-ribose 1-diphosphate: step 7/9.</text>
</comment>
<keyword evidence="14" id="KW-1185">Reference proteome</keyword>
<dbReference type="PANTHER" id="PTHR42885:SF2">
    <property type="entry name" value="HISTIDINOL-PHOSPHATE AMINOTRANSFERASE"/>
    <property type="match status" value="1"/>
</dbReference>
<keyword evidence="5 11" id="KW-0032">Aminotransferase</keyword>
<keyword evidence="8 11" id="KW-0663">Pyridoxal phosphate</keyword>
<organism evidence="13 14">
    <name type="scientific">Rhodohalobacter mucosus</name>
    <dbReference type="NCBI Taxonomy" id="2079485"/>
    <lineage>
        <taxon>Bacteria</taxon>
        <taxon>Pseudomonadati</taxon>
        <taxon>Balneolota</taxon>
        <taxon>Balneolia</taxon>
        <taxon>Balneolales</taxon>
        <taxon>Balneolaceae</taxon>
        <taxon>Rhodohalobacter</taxon>
    </lineage>
</organism>
<dbReference type="EMBL" id="QGGB01000009">
    <property type="protein sequence ID" value="PWN05713.1"/>
    <property type="molecule type" value="Genomic_DNA"/>
</dbReference>
<evidence type="ECO:0000256" key="10">
    <source>
        <dbReference type="ARBA" id="ARBA00047481"/>
    </source>
</evidence>
<evidence type="ECO:0000256" key="11">
    <source>
        <dbReference type="HAMAP-Rule" id="MF_01023"/>
    </source>
</evidence>
<accession>A0A316TM94</accession>
<feature type="domain" description="Aminotransferase class I/classII large" evidence="12">
    <location>
        <begin position="50"/>
        <end position="342"/>
    </location>
</feature>
<keyword evidence="6 11" id="KW-0028">Amino-acid biosynthesis</keyword>
<evidence type="ECO:0000256" key="3">
    <source>
        <dbReference type="ARBA" id="ARBA00007970"/>
    </source>
</evidence>
<dbReference type="Gene3D" id="3.40.640.10">
    <property type="entry name" value="Type I PLP-dependent aspartate aminotransferase-like (Major domain)"/>
    <property type="match status" value="1"/>
</dbReference>
<evidence type="ECO:0000259" key="12">
    <source>
        <dbReference type="Pfam" id="PF00155"/>
    </source>
</evidence>
<evidence type="ECO:0000256" key="2">
    <source>
        <dbReference type="ARBA" id="ARBA00005011"/>
    </source>
</evidence>
<evidence type="ECO:0000256" key="8">
    <source>
        <dbReference type="ARBA" id="ARBA00022898"/>
    </source>
</evidence>
<comment type="caution">
    <text evidence="13">The sequence shown here is derived from an EMBL/GenBank/DDBJ whole genome shotgun (WGS) entry which is preliminary data.</text>
</comment>
<dbReference type="PROSITE" id="PS00599">
    <property type="entry name" value="AA_TRANSFER_CLASS_2"/>
    <property type="match status" value="1"/>
</dbReference>
<dbReference type="AlphaFoldDB" id="A0A316TM94"/>
<proteinExistence type="inferred from homology"/>
<dbReference type="NCBIfam" id="TIGR01141">
    <property type="entry name" value="hisC"/>
    <property type="match status" value="1"/>
</dbReference>
<evidence type="ECO:0000256" key="5">
    <source>
        <dbReference type="ARBA" id="ARBA00022576"/>
    </source>
</evidence>
<evidence type="ECO:0000256" key="9">
    <source>
        <dbReference type="ARBA" id="ARBA00023102"/>
    </source>
</evidence>
<dbReference type="PANTHER" id="PTHR42885">
    <property type="entry name" value="HISTIDINOL-PHOSPHATE AMINOTRANSFERASE-RELATED"/>
    <property type="match status" value="1"/>
</dbReference>
<protein>
    <recommendedName>
        <fullName evidence="11">Histidinol-phosphate aminotransferase</fullName>
        <ecNumber evidence="11">2.6.1.9</ecNumber>
    </recommendedName>
    <alternativeName>
        <fullName evidence="11">Imidazole acetol-phosphate transaminase</fullName>
    </alternativeName>
</protein>
<sequence length="356" mass="40389">MPNDFNIESLVRENIRNLTPYRSARDDFEKGTLLDANENSYGSVVRNSLDLHRYPTPTHNRLRKKIAAYRDVDFENIFLGVGSDEPIDLLMRIFCEPGRDSVIITPPTYGMYRVAANINNVGVKEVLLTENFQLKPDKILESADDSTRLLFLCSPNNPTANDLKRTDLLKLVTQFPGIVVIDEAYIDFSRQESMASMVQQYPNLVVLQTFSKAFGLAGIRLGIAISNPETIGYMLRVKAPYNVNKLTADVALKAFDNPDLLKHNIEAIREERAYMSEQLEHSDAVEKVYPSNANFLLFKIKNAEKAYQKLAEKGIIVRYRGNEPLCNDCLRVTIGLPDENIRFLKALKEVLDHVQS</sequence>
<comment type="cofactor">
    <cofactor evidence="1 11">
        <name>pyridoxal 5'-phosphate</name>
        <dbReference type="ChEBI" id="CHEBI:597326"/>
    </cofactor>
</comment>
<dbReference type="InterPro" id="IPR015422">
    <property type="entry name" value="PyrdxlP-dep_Trfase_small"/>
</dbReference>
<evidence type="ECO:0000256" key="7">
    <source>
        <dbReference type="ARBA" id="ARBA00022679"/>
    </source>
</evidence>
<evidence type="ECO:0000256" key="4">
    <source>
        <dbReference type="ARBA" id="ARBA00011738"/>
    </source>
</evidence>
<dbReference type="Proteomes" id="UP000245533">
    <property type="component" value="Unassembled WGS sequence"/>
</dbReference>
<comment type="catalytic activity">
    <reaction evidence="10 11">
        <text>L-histidinol phosphate + 2-oxoglutarate = 3-(imidazol-4-yl)-2-oxopropyl phosphate + L-glutamate</text>
        <dbReference type="Rhea" id="RHEA:23744"/>
        <dbReference type="ChEBI" id="CHEBI:16810"/>
        <dbReference type="ChEBI" id="CHEBI:29985"/>
        <dbReference type="ChEBI" id="CHEBI:57766"/>
        <dbReference type="ChEBI" id="CHEBI:57980"/>
        <dbReference type="EC" id="2.6.1.9"/>
    </reaction>
</comment>
<dbReference type="InterPro" id="IPR005861">
    <property type="entry name" value="HisP_aminotrans"/>
</dbReference>
<dbReference type="UniPathway" id="UPA00031">
    <property type="reaction ID" value="UER00012"/>
</dbReference>
<keyword evidence="7 11" id="KW-0808">Transferase</keyword>